<gene>
    <name evidence="2" type="ORF">KZY68_10925</name>
</gene>
<evidence type="ECO:0000313" key="3">
    <source>
        <dbReference type="Proteomes" id="UP001196873"/>
    </source>
</evidence>
<protein>
    <recommendedName>
        <fullName evidence="4">Signal peptidase I</fullName>
    </recommendedName>
</protein>
<sequence>MGIGFTIVIWGIIFSVLAVVLGILAALGVRICCKPKGRGQKMVLAFLTPGLAIFVYAVCSVLYMAMISIVFHVDLGIGDSWYVPLNKVYSLSSVDYPENGSITKGNEVVLAPVTKVQVVGHRVLGKSEQKYFIFDLNTGKVSYAASIQMLQKQMHLAKIDLVDNNTFYWEKRKTAYIIGGVLCLMITLLVVVGYWKVGLYK</sequence>
<accession>A0AAW4NP12</accession>
<dbReference type="RefSeq" id="WP_219426178.1">
    <property type="nucleotide sequence ID" value="NZ_JAHXQY010000013.1"/>
</dbReference>
<feature type="transmembrane region" description="Helical" evidence="1">
    <location>
        <begin position="6"/>
        <end position="31"/>
    </location>
</feature>
<dbReference type="Proteomes" id="UP001196873">
    <property type="component" value="Unassembled WGS sequence"/>
</dbReference>
<keyword evidence="1" id="KW-0472">Membrane</keyword>
<evidence type="ECO:0000256" key="1">
    <source>
        <dbReference type="SAM" id="Phobius"/>
    </source>
</evidence>
<keyword evidence="1" id="KW-1133">Transmembrane helix</keyword>
<dbReference type="AlphaFoldDB" id="A0AAW4NP12"/>
<comment type="caution">
    <text evidence="2">The sequence shown here is derived from an EMBL/GenBank/DDBJ whole genome shotgun (WGS) entry which is preliminary data.</text>
</comment>
<dbReference type="EMBL" id="JAHXRF010000017">
    <property type="protein sequence ID" value="MBW4866500.1"/>
    <property type="molecule type" value="Genomic_DNA"/>
</dbReference>
<feature type="transmembrane region" description="Helical" evidence="1">
    <location>
        <begin position="175"/>
        <end position="195"/>
    </location>
</feature>
<proteinExistence type="predicted"/>
<evidence type="ECO:0008006" key="4">
    <source>
        <dbReference type="Google" id="ProtNLM"/>
    </source>
</evidence>
<reference evidence="2" key="1">
    <citation type="submission" date="2021-07" db="EMBL/GenBank/DDBJ databases">
        <title>Genomic diversity and antimicrobial resistance of Prevotella spp. isolated from chronic lung disease airways.</title>
        <authorList>
            <person name="Webb K.A."/>
            <person name="Olagoke O.S."/>
            <person name="Baird T."/>
            <person name="Neill J."/>
            <person name="Pham A."/>
            <person name="Wells T.J."/>
            <person name="Ramsay K.A."/>
            <person name="Bell S.C."/>
            <person name="Sarovich D.S."/>
            <person name="Price E.P."/>
        </authorList>
    </citation>
    <scope>NUCLEOTIDE SEQUENCE</scope>
    <source>
        <strain evidence="2">SCHI0047.S.3</strain>
    </source>
</reference>
<organism evidence="2 3">
    <name type="scientific">Segatella salivae</name>
    <dbReference type="NCBI Taxonomy" id="228604"/>
    <lineage>
        <taxon>Bacteria</taxon>
        <taxon>Pseudomonadati</taxon>
        <taxon>Bacteroidota</taxon>
        <taxon>Bacteroidia</taxon>
        <taxon>Bacteroidales</taxon>
        <taxon>Prevotellaceae</taxon>
        <taxon>Segatella</taxon>
    </lineage>
</organism>
<name>A0AAW4NP12_9BACT</name>
<keyword evidence="1" id="KW-0812">Transmembrane</keyword>
<feature type="transmembrane region" description="Helical" evidence="1">
    <location>
        <begin position="43"/>
        <end position="71"/>
    </location>
</feature>
<evidence type="ECO:0000313" key="2">
    <source>
        <dbReference type="EMBL" id="MBW4866500.1"/>
    </source>
</evidence>